<dbReference type="RefSeq" id="WP_330106703.1">
    <property type="nucleotide sequence ID" value="NZ_JAZDQT010000001.1"/>
</dbReference>
<dbReference type="SUPFAM" id="SSF56935">
    <property type="entry name" value="Porins"/>
    <property type="match status" value="1"/>
</dbReference>
<dbReference type="InterPro" id="IPR000531">
    <property type="entry name" value="Beta-barrel_TonB"/>
</dbReference>
<feature type="chain" id="PRO_5045373099" evidence="11">
    <location>
        <begin position="19"/>
        <end position="923"/>
    </location>
</feature>
<evidence type="ECO:0000256" key="2">
    <source>
        <dbReference type="ARBA" id="ARBA00022448"/>
    </source>
</evidence>
<evidence type="ECO:0000256" key="5">
    <source>
        <dbReference type="ARBA" id="ARBA00022729"/>
    </source>
</evidence>
<proteinExistence type="inferred from homology"/>
<dbReference type="InterPro" id="IPR037066">
    <property type="entry name" value="Plug_dom_sf"/>
</dbReference>
<keyword evidence="6 10" id="KW-0798">TonB box</keyword>
<evidence type="ECO:0000256" key="8">
    <source>
        <dbReference type="ARBA" id="ARBA00023170"/>
    </source>
</evidence>
<evidence type="ECO:0000256" key="3">
    <source>
        <dbReference type="ARBA" id="ARBA00022452"/>
    </source>
</evidence>
<evidence type="ECO:0000256" key="1">
    <source>
        <dbReference type="ARBA" id="ARBA00004571"/>
    </source>
</evidence>
<dbReference type="InterPro" id="IPR012910">
    <property type="entry name" value="Plug_dom"/>
</dbReference>
<dbReference type="Pfam" id="PF00593">
    <property type="entry name" value="TonB_dep_Rec_b-barrel"/>
    <property type="match status" value="1"/>
</dbReference>
<comment type="similarity">
    <text evidence="10">Belongs to the TonB-dependent receptor family.</text>
</comment>
<protein>
    <submittedName>
        <fullName evidence="14">TonB-dependent receptor</fullName>
    </submittedName>
</protein>
<keyword evidence="7 10" id="KW-0472">Membrane</keyword>
<evidence type="ECO:0000256" key="4">
    <source>
        <dbReference type="ARBA" id="ARBA00022692"/>
    </source>
</evidence>
<keyword evidence="9" id="KW-0998">Cell outer membrane</keyword>
<name>A0ABU7I4K5_9SPHI</name>
<dbReference type="InterPro" id="IPR036942">
    <property type="entry name" value="Beta-barrel_TonB_sf"/>
</dbReference>
<dbReference type="PANTHER" id="PTHR30069:SF29">
    <property type="entry name" value="HEMOGLOBIN AND HEMOGLOBIN-HAPTOGLOBIN-BINDING PROTEIN 1-RELATED"/>
    <property type="match status" value="1"/>
</dbReference>
<evidence type="ECO:0000256" key="9">
    <source>
        <dbReference type="ARBA" id="ARBA00023237"/>
    </source>
</evidence>
<accession>A0ABU7I4K5</accession>
<feature type="signal peptide" evidence="11">
    <location>
        <begin position="1"/>
        <end position="18"/>
    </location>
</feature>
<dbReference type="EMBL" id="JAZDQT010000001">
    <property type="protein sequence ID" value="MEE1944329.1"/>
    <property type="molecule type" value="Genomic_DNA"/>
</dbReference>
<organism evidence="14 15">
    <name type="scientific">Pedobacter albus</name>
    <dbReference type="NCBI Taxonomy" id="3113905"/>
    <lineage>
        <taxon>Bacteria</taxon>
        <taxon>Pseudomonadati</taxon>
        <taxon>Bacteroidota</taxon>
        <taxon>Sphingobacteriia</taxon>
        <taxon>Sphingobacteriales</taxon>
        <taxon>Sphingobacteriaceae</taxon>
        <taxon>Pedobacter</taxon>
    </lineage>
</organism>
<dbReference type="Proteomes" id="UP001336835">
    <property type="component" value="Unassembled WGS sequence"/>
</dbReference>
<evidence type="ECO:0000259" key="12">
    <source>
        <dbReference type="Pfam" id="PF00593"/>
    </source>
</evidence>
<dbReference type="Gene3D" id="2.40.170.20">
    <property type="entry name" value="TonB-dependent receptor, beta-barrel domain"/>
    <property type="match status" value="1"/>
</dbReference>
<dbReference type="InterPro" id="IPR039426">
    <property type="entry name" value="TonB-dep_rcpt-like"/>
</dbReference>
<keyword evidence="3" id="KW-1134">Transmembrane beta strand</keyword>
<comment type="caution">
    <text evidence="14">The sequence shown here is derived from an EMBL/GenBank/DDBJ whole genome shotgun (WGS) entry which is preliminary data.</text>
</comment>
<feature type="domain" description="TonB-dependent receptor plug" evidence="13">
    <location>
        <begin position="124"/>
        <end position="269"/>
    </location>
</feature>
<keyword evidence="4" id="KW-0812">Transmembrane</keyword>
<evidence type="ECO:0000313" key="14">
    <source>
        <dbReference type="EMBL" id="MEE1944329.1"/>
    </source>
</evidence>
<keyword evidence="8 14" id="KW-0675">Receptor</keyword>
<dbReference type="PANTHER" id="PTHR30069">
    <property type="entry name" value="TONB-DEPENDENT OUTER MEMBRANE RECEPTOR"/>
    <property type="match status" value="1"/>
</dbReference>
<dbReference type="Gene3D" id="2.170.130.10">
    <property type="entry name" value="TonB-dependent receptor, plug domain"/>
    <property type="match status" value="1"/>
</dbReference>
<gene>
    <name evidence="14" type="ORF">VRU48_04370</name>
</gene>
<evidence type="ECO:0000256" key="11">
    <source>
        <dbReference type="SAM" id="SignalP"/>
    </source>
</evidence>
<keyword evidence="15" id="KW-1185">Reference proteome</keyword>
<keyword evidence="5 11" id="KW-0732">Signal</keyword>
<dbReference type="Pfam" id="PF07715">
    <property type="entry name" value="Plug"/>
    <property type="match status" value="1"/>
</dbReference>
<dbReference type="SUPFAM" id="SSF49464">
    <property type="entry name" value="Carboxypeptidase regulatory domain-like"/>
    <property type="match status" value="1"/>
</dbReference>
<evidence type="ECO:0000259" key="13">
    <source>
        <dbReference type="Pfam" id="PF07715"/>
    </source>
</evidence>
<comment type="subcellular location">
    <subcellularLocation>
        <location evidence="1">Cell outer membrane</location>
        <topology evidence="1">Multi-pass membrane protein</topology>
    </subcellularLocation>
</comment>
<evidence type="ECO:0000256" key="6">
    <source>
        <dbReference type="ARBA" id="ARBA00023077"/>
    </source>
</evidence>
<evidence type="ECO:0000313" key="15">
    <source>
        <dbReference type="Proteomes" id="UP001336835"/>
    </source>
</evidence>
<feature type="domain" description="TonB-dependent receptor-like beta-barrel" evidence="12">
    <location>
        <begin position="357"/>
        <end position="805"/>
    </location>
</feature>
<dbReference type="InterPro" id="IPR008969">
    <property type="entry name" value="CarboxyPept-like_regulatory"/>
</dbReference>
<evidence type="ECO:0000256" key="10">
    <source>
        <dbReference type="RuleBase" id="RU003357"/>
    </source>
</evidence>
<keyword evidence="2" id="KW-0813">Transport</keyword>
<sequence length="923" mass="102181">MKLLYTLLLSCSLFSAFGQQNATISGKVSAPSGQALEAVNIKIVELNQYLNSNKDGLFKVQLSNIGNAILTFEFSYIGYQKLTRQVKPTANGFDFGTLVMQELNLSLATIDINAKRSYEGSSNSSLLISRDIIERTPALSLSDLLNQIPNRKVTPPSLQNVQNLTLRSTFAPTTNNRGAFEMNNAFGVAIIVDGNAISNNMNMQSFNPGMLGVSNSYLSSGNSYGLSGTSTTSYSGDFAFGGTDLRQIPADNIESIEVISGVAPAKYGDLSDGALIVERQAGKAPAYLRMQLRDNATSYGYSQGFKLSPKAGALNVGLNYVNSFADNRDKIKAYRRINASTMYTNTFGKEQRLKNTLSIDYGQNLDGIKRDPDDISKTVTKFNSWNFSVANRSFYRLNTNFLKSVSLNLRYAEGHQVSYKEQYRNDPYAIISDATTTGIHEGSYVPGIYTAQSLIDGRPINASAKLDFNADFKIGNTTHFLGFGMSYDYGANKGLGQVLDPTRPRAQTSITPTSLTSNRSERYYDFALAIPQQNVGLYVEDVFKLNLFKRELNVRGGLRYDIQNALPSFSPRINANYSLSDNLRIGLAYGLAFKSPSLAQRYPGPVYNEIPLVNAYNGKVAESTYLVYVNRYDPTASNIKSSKSQTFEFTSQLKLKDYRISLAVFSKQSRDGISTVAQREYITLPSYTVTPVPNQKPIITQTGTKNYSFTYSTFNNDLRSDNDGIELIANTPQISALATSFNLTAGIFRTKYRTNSPRQSSFTDEGTSRPDYAIIGIYEPTNRTSYLSNASLSSSTHIPKISLIVSFIADFSLLQKTVQSPTAGIPLGYLTRDGRYITVTNPDPSNLDYGHLIKPSSEINENNVPKIIPNFHLSLAKEIRKRFRFAFNVYNVFNYQPYYISTTNNYTFPNSAPTFGAEISLKL</sequence>
<evidence type="ECO:0000256" key="7">
    <source>
        <dbReference type="ARBA" id="ARBA00023136"/>
    </source>
</evidence>
<reference evidence="14 15" key="1">
    <citation type="submission" date="2024-01" db="EMBL/GenBank/DDBJ databases">
        <title>Pedobacter sp. nov., isolated from fresh soil.</title>
        <authorList>
            <person name="Le N.T.T."/>
        </authorList>
    </citation>
    <scope>NUCLEOTIDE SEQUENCE [LARGE SCALE GENOMIC DNA]</scope>
    <source>
        <strain evidence="14 15">KR3-3</strain>
    </source>
</reference>